<evidence type="ECO:0000313" key="4">
    <source>
        <dbReference type="Proteomes" id="UP001165069"/>
    </source>
</evidence>
<protein>
    <recommendedName>
        <fullName evidence="2">DUF2062 domain-containing protein</fullName>
    </recommendedName>
</protein>
<dbReference type="InterPro" id="IPR018639">
    <property type="entry name" value="DUF2062"/>
</dbReference>
<dbReference type="RefSeq" id="WP_285568677.1">
    <property type="nucleotide sequence ID" value="NZ_BSDE01000001.1"/>
</dbReference>
<dbReference type="Proteomes" id="UP001165069">
    <property type="component" value="Unassembled WGS sequence"/>
</dbReference>
<keyword evidence="4" id="KW-1185">Reference proteome</keyword>
<dbReference type="PANTHER" id="PTHR35102">
    <property type="entry name" value="E3 UBIQUITIN-PROTEIN LIGASE"/>
    <property type="match status" value="1"/>
</dbReference>
<proteinExistence type="predicted"/>
<sequence length="157" mass="17258">MSWVRTKIREPLLGLLKQGLSPAGLAWSLAVGLALGTIPLFGTSTLLCVGVGLVFRLNQPALQLANYLAYPLQLLLFIPLIRLGERLFRVEAMPLSPSLLMQSLEAHPWSTLTLFWSRLWHASVVWALLALPAATLLALLLRPVFAALARRLGRETA</sequence>
<accession>A0ABQ5QAY5</accession>
<evidence type="ECO:0000313" key="3">
    <source>
        <dbReference type="EMBL" id="GLH71516.1"/>
    </source>
</evidence>
<dbReference type="PANTHER" id="PTHR35102:SF1">
    <property type="entry name" value="E3 UBIQUITIN-PROTEIN LIGASE"/>
    <property type="match status" value="1"/>
</dbReference>
<keyword evidence="1" id="KW-0472">Membrane</keyword>
<feature type="domain" description="DUF2062" evidence="2">
    <location>
        <begin position="9"/>
        <end position="145"/>
    </location>
</feature>
<keyword evidence="1" id="KW-1133">Transmembrane helix</keyword>
<feature type="transmembrane region" description="Helical" evidence="1">
    <location>
        <begin position="119"/>
        <end position="141"/>
    </location>
</feature>
<feature type="transmembrane region" description="Helical" evidence="1">
    <location>
        <begin position="67"/>
        <end position="84"/>
    </location>
</feature>
<gene>
    <name evidence="3" type="ORF">GETHLI_00180</name>
</gene>
<reference evidence="3 4" key="1">
    <citation type="journal article" date="2023" name="Antonie Van Leeuwenhoek">
        <title>Mesoterricola silvestris gen. nov., sp. nov., Mesoterricola sediminis sp. nov., Geothrix oryzae sp. nov., Geothrix edaphica sp. nov., Geothrix rubra sp. nov., and Geothrix limicola sp. nov., six novel members of Acidobacteriota isolated from soils.</title>
        <authorList>
            <person name="Itoh H."/>
            <person name="Sugisawa Y."/>
            <person name="Mise K."/>
            <person name="Xu Z."/>
            <person name="Kuniyasu M."/>
            <person name="Ushijima N."/>
            <person name="Kawano K."/>
            <person name="Kobayashi E."/>
            <person name="Shiratori Y."/>
            <person name="Masuda Y."/>
            <person name="Senoo K."/>
        </authorList>
    </citation>
    <scope>NUCLEOTIDE SEQUENCE [LARGE SCALE GENOMIC DNA]</scope>
    <source>
        <strain evidence="3 4">Red804</strain>
    </source>
</reference>
<name>A0ABQ5QAY5_9BACT</name>
<dbReference type="EMBL" id="BSDE01000001">
    <property type="protein sequence ID" value="GLH71516.1"/>
    <property type="molecule type" value="Genomic_DNA"/>
</dbReference>
<keyword evidence="1" id="KW-0812">Transmembrane</keyword>
<organism evidence="3 4">
    <name type="scientific">Geothrix limicola</name>
    <dbReference type="NCBI Taxonomy" id="2927978"/>
    <lineage>
        <taxon>Bacteria</taxon>
        <taxon>Pseudomonadati</taxon>
        <taxon>Acidobacteriota</taxon>
        <taxon>Holophagae</taxon>
        <taxon>Holophagales</taxon>
        <taxon>Holophagaceae</taxon>
        <taxon>Geothrix</taxon>
    </lineage>
</organism>
<evidence type="ECO:0000259" key="2">
    <source>
        <dbReference type="Pfam" id="PF09835"/>
    </source>
</evidence>
<comment type="caution">
    <text evidence="3">The sequence shown here is derived from an EMBL/GenBank/DDBJ whole genome shotgun (WGS) entry which is preliminary data.</text>
</comment>
<feature type="transmembrane region" description="Helical" evidence="1">
    <location>
        <begin position="25"/>
        <end position="55"/>
    </location>
</feature>
<dbReference type="Pfam" id="PF09835">
    <property type="entry name" value="DUF2062"/>
    <property type="match status" value="1"/>
</dbReference>
<evidence type="ECO:0000256" key="1">
    <source>
        <dbReference type="SAM" id="Phobius"/>
    </source>
</evidence>